<dbReference type="GO" id="GO:0005886">
    <property type="term" value="C:plasma membrane"/>
    <property type="evidence" value="ECO:0007669"/>
    <property type="project" value="TreeGrafter"/>
</dbReference>
<evidence type="ECO:0000256" key="7">
    <source>
        <dbReference type="ARBA" id="ARBA00022967"/>
    </source>
</evidence>
<dbReference type="FunFam" id="3.40.50.300:FF:000246">
    <property type="entry name" value="Preprotein translocase subunit SecA"/>
    <property type="match status" value="1"/>
</dbReference>
<dbReference type="Gene3D" id="3.40.50.300">
    <property type="entry name" value="P-loop containing nucleotide triphosphate hydrolases"/>
    <property type="match status" value="1"/>
</dbReference>
<evidence type="ECO:0000256" key="1">
    <source>
        <dbReference type="ARBA" id="ARBA00022448"/>
    </source>
</evidence>
<evidence type="ECO:0000256" key="5">
    <source>
        <dbReference type="ARBA" id="ARBA00022840"/>
    </source>
</evidence>
<dbReference type="GO" id="GO:0005829">
    <property type="term" value="C:cytosol"/>
    <property type="evidence" value="ECO:0007669"/>
    <property type="project" value="TreeGrafter"/>
</dbReference>
<evidence type="ECO:0000256" key="2">
    <source>
        <dbReference type="ARBA" id="ARBA00022475"/>
    </source>
</evidence>
<evidence type="ECO:0000256" key="3">
    <source>
        <dbReference type="ARBA" id="ARBA00022490"/>
    </source>
</evidence>
<accession>A0A382RPY9</accession>
<feature type="non-terminal residue" evidence="11">
    <location>
        <position position="1"/>
    </location>
</feature>
<dbReference type="GO" id="GO:0043952">
    <property type="term" value="P:protein transport by the Sec complex"/>
    <property type="evidence" value="ECO:0007669"/>
    <property type="project" value="TreeGrafter"/>
</dbReference>
<sequence length="318" mass="36474">RRGAPKNKKLMKLQQEAGIKKLIQQVEADFLRDKRLPELDDELFFNVEEKNRQSEINEKGRELLSPGEQEMFVIPDLGDEMHTIDSNEALTAKERSEQKTAIEEVYAERSERIHNMQQLLQAYSIFEKDVDYVVEDAKVVLVDQFTGRLMYGRRYSEGLHQAIEAKEGVKIEQETRTVATITIQNYFRMYDKLAGMTGTAETEAGEFFSIYKLDVVVIPTNQPVRRMDYEDVIFRTRREKYNSVLDEIEVKHNQGQPILVGTTSVESSETFSRMLKRRGIKHSVLNAKYHQHEAEIVANAGQPGVVTIATNLAGRGTD</sequence>
<dbReference type="SMART" id="SM00958">
    <property type="entry name" value="SecA_PP_bind"/>
    <property type="match status" value="1"/>
</dbReference>
<gene>
    <name evidence="11" type="ORF">METZ01_LOCUS352608</name>
</gene>
<keyword evidence="4" id="KW-0547">Nucleotide-binding</keyword>
<keyword evidence="2" id="KW-1003">Cell membrane</keyword>
<proteinExistence type="predicted"/>
<dbReference type="GO" id="GO:0006886">
    <property type="term" value="P:intracellular protein transport"/>
    <property type="evidence" value="ECO:0007669"/>
    <property type="project" value="InterPro"/>
</dbReference>
<feature type="non-terminal residue" evidence="11">
    <location>
        <position position="318"/>
    </location>
</feature>
<dbReference type="PANTHER" id="PTHR30612">
    <property type="entry name" value="SECA INNER MEMBRANE COMPONENT OF SEC PROTEIN SECRETION SYSTEM"/>
    <property type="match status" value="1"/>
</dbReference>
<keyword evidence="8" id="KW-0811">Translocation</keyword>
<keyword evidence="6" id="KW-0653">Protein transport</keyword>
<reference evidence="11" key="1">
    <citation type="submission" date="2018-05" db="EMBL/GenBank/DDBJ databases">
        <authorList>
            <person name="Lanie J.A."/>
            <person name="Ng W.-L."/>
            <person name="Kazmierczak K.M."/>
            <person name="Andrzejewski T.M."/>
            <person name="Davidsen T.M."/>
            <person name="Wayne K.J."/>
            <person name="Tettelin H."/>
            <person name="Glass J.I."/>
            <person name="Rusch D."/>
            <person name="Podicherti R."/>
            <person name="Tsui H.-C.T."/>
            <person name="Winkler M.E."/>
        </authorList>
    </citation>
    <scope>NUCLEOTIDE SEQUENCE</scope>
</reference>
<dbReference type="InterPro" id="IPR036670">
    <property type="entry name" value="SecA_X-link_sf"/>
</dbReference>
<dbReference type="InterPro" id="IPR014018">
    <property type="entry name" value="SecA_motor_DEAD"/>
</dbReference>
<dbReference type="PROSITE" id="PS51196">
    <property type="entry name" value="SECA_MOTOR_DEAD"/>
    <property type="match status" value="1"/>
</dbReference>
<evidence type="ECO:0000256" key="8">
    <source>
        <dbReference type="ARBA" id="ARBA00023010"/>
    </source>
</evidence>
<name>A0A382RPY9_9ZZZZ</name>
<dbReference type="Pfam" id="PF01043">
    <property type="entry name" value="SecA_PP_bind"/>
    <property type="match status" value="1"/>
</dbReference>
<dbReference type="SUPFAM" id="SSF81767">
    <property type="entry name" value="Pre-protein crosslinking domain of SecA"/>
    <property type="match status" value="1"/>
</dbReference>
<evidence type="ECO:0000256" key="4">
    <source>
        <dbReference type="ARBA" id="ARBA00022741"/>
    </source>
</evidence>
<dbReference type="GO" id="GO:0031522">
    <property type="term" value="C:cell envelope Sec protein transport complex"/>
    <property type="evidence" value="ECO:0007669"/>
    <property type="project" value="TreeGrafter"/>
</dbReference>
<keyword evidence="7" id="KW-1278">Translocase</keyword>
<evidence type="ECO:0000259" key="10">
    <source>
        <dbReference type="PROSITE" id="PS51196"/>
    </source>
</evidence>
<dbReference type="InterPro" id="IPR011115">
    <property type="entry name" value="SecA_DEAD"/>
</dbReference>
<dbReference type="GO" id="GO:0006605">
    <property type="term" value="P:protein targeting"/>
    <property type="evidence" value="ECO:0007669"/>
    <property type="project" value="InterPro"/>
</dbReference>
<evidence type="ECO:0000313" key="11">
    <source>
        <dbReference type="EMBL" id="SVC99754.1"/>
    </source>
</evidence>
<dbReference type="SMART" id="SM00957">
    <property type="entry name" value="SecA_DEAD"/>
    <property type="match status" value="1"/>
</dbReference>
<dbReference type="PANTHER" id="PTHR30612:SF0">
    <property type="entry name" value="CHLOROPLAST PROTEIN-TRANSPORTING ATPASE"/>
    <property type="match status" value="1"/>
</dbReference>
<dbReference type="SUPFAM" id="SSF52540">
    <property type="entry name" value="P-loop containing nucleoside triphosphate hydrolases"/>
    <property type="match status" value="2"/>
</dbReference>
<dbReference type="EMBL" id="UINC01123346">
    <property type="protein sequence ID" value="SVC99754.1"/>
    <property type="molecule type" value="Genomic_DNA"/>
</dbReference>
<dbReference type="GO" id="GO:0005524">
    <property type="term" value="F:ATP binding"/>
    <property type="evidence" value="ECO:0007669"/>
    <property type="project" value="UniProtKB-KW"/>
</dbReference>
<dbReference type="InterPro" id="IPR011130">
    <property type="entry name" value="SecA_preprotein_X-link_dom"/>
</dbReference>
<dbReference type="InterPro" id="IPR000185">
    <property type="entry name" value="SecA"/>
</dbReference>
<keyword evidence="5" id="KW-0067">ATP-binding</keyword>
<protein>
    <recommendedName>
        <fullName evidence="10">SecA family profile domain-containing protein</fullName>
    </recommendedName>
</protein>
<organism evidence="11">
    <name type="scientific">marine metagenome</name>
    <dbReference type="NCBI Taxonomy" id="408172"/>
    <lineage>
        <taxon>unclassified sequences</taxon>
        <taxon>metagenomes</taxon>
        <taxon>ecological metagenomes</taxon>
    </lineage>
</organism>
<keyword evidence="9" id="KW-0472">Membrane</keyword>
<feature type="domain" description="SecA family profile" evidence="10">
    <location>
        <begin position="1"/>
        <end position="318"/>
    </location>
</feature>
<dbReference type="InterPro" id="IPR044722">
    <property type="entry name" value="SecA_SF2_C"/>
</dbReference>
<dbReference type="Gene3D" id="3.90.1440.10">
    <property type="entry name" value="SecA, preprotein cross-linking domain"/>
    <property type="match status" value="1"/>
</dbReference>
<dbReference type="AlphaFoldDB" id="A0A382RPY9"/>
<dbReference type="InterPro" id="IPR027417">
    <property type="entry name" value="P-loop_NTPase"/>
</dbReference>
<dbReference type="GO" id="GO:0017038">
    <property type="term" value="P:protein import"/>
    <property type="evidence" value="ECO:0007669"/>
    <property type="project" value="InterPro"/>
</dbReference>
<keyword evidence="1" id="KW-0813">Transport</keyword>
<dbReference type="Pfam" id="PF21090">
    <property type="entry name" value="P-loop_SecA"/>
    <property type="match status" value="1"/>
</dbReference>
<keyword evidence="3" id="KW-0963">Cytoplasm</keyword>
<dbReference type="PRINTS" id="PR00906">
    <property type="entry name" value="SECA"/>
</dbReference>
<evidence type="ECO:0000256" key="6">
    <source>
        <dbReference type="ARBA" id="ARBA00022927"/>
    </source>
</evidence>
<evidence type="ECO:0000256" key="9">
    <source>
        <dbReference type="ARBA" id="ARBA00023136"/>
    </source>
</evidence>